<evidence type="ECO:0000259" key="4">
    <source>
        <dbReference type="Pfam" id="PF01408"/>
    </source>
</evidence>
<dbReference type="Gene3D" id="3.40.50.720">
    <property type="entry name" value="NAD(P)-binding Rossmann-like Domain"/>
    <property type="match status" value="1"/>
</dbReference>
<dbReference type="InterPro" id="IPR050463">
    <property type="entry name" value="Gfo/Idh/MocA_oxidrdct_glycsds"/>
</dbReference>
<evidence type="ECO:0008006" key="7">
    <source>
        <dbReference type="Google" id="ProtNLM"/>
    </source>
</evidence>
<organism evidence="6">
    <name type="scientific">uncultured Chloroflexota bacterium</name>
    <dbReference type="NCBI Taxonomy" id="166587"/>
    <lineage>
        <taxon>Bacteria</taxon>
        <taxon>Bacillati</taxon>
        <taxon>Chloroflexota</taxon>
        <taxon>environmental samples</taxon>
    </lineage>
</organism>
<feature type="domain" description="Gfo/Idh/MocA-like oxidoreductase N-terminal" evidence="4">
    <location>
        <begin position="5"/>
        <end position="139"/>
    </location>
</feature>
<protein>
    <recommendedName>
        <fullName evidence="7">Gfo/Idh/MocA family oxidoreductase</fullName>
    </recommendedName>
</protein>
<dbReference type="GO" id="GO:0000166">
    <property type="term" value="F:nucleotide binding"/>
    <property type="evidence" value="ECO:0007669"/>
    <property type="project" value="InterPro"/>
</dbReference>
<dbReference type="InterPro" id="IPR004104">
    <property type="entry name" value="Gfo/Idh/MocA-like_OxRdtase_C"/>
</dbReference>
<dbReference type="Pfam" id="PF01408">
    <property type="entry name" value="GFO_IDH_MocA"/>
    <property type="match status" value="1"/>
</dbReference>
<comment type="similarity">
    <text evidence="1">Belongs to the Gfo/Idh/MocA family.</text>
</comment>
<evidence type="ECO:0000259" key="5">
    <source>
        <dbReference type="Pfam" id="PF02894"/>
    </source>
</evidence>
<dbReference type="PANTHER" id="PTHR43818:SF11">
    <property type="entry name" value="BCDNA.GH03377"/>
    <property type="match status" value="1"/>
</dbReference>
<evidence type="ECO:0000256" key="2">
    <source>
        <dbReference type="ARBA" id="ARBA00023002"/>
    </source>
</evidence>
<sequence length="427" mass="46347">MEQLNLAIVGCGGMGTRHMYGVKEFGELVAGGLRGVPGFRLAALCDRNERNLGILADLAEKELGHRPRTFTDLDQLLEQAPEVQAVDVTTETRPHHVISCQALGAGRHVLVEKPMALTVTACNRMMEAAGKAGRVLAVAENYRRDPLMRLTRALLDAGAIGERWMLVDAGVGGAGRMVITPWRHKKAYGGVLLDVGVHNVDLMLYEFGPIDQVYAQIALFDKIRRRSRGNSNTTAFYAASSAGEPDEVEADVEDTAFATLRFSNQALGQWTYSNSGHGQGFGKKGLYGSRGSMDPAGPRSGRGPRVYLDGRREPLSDDEMLALVPDFTVDEGTARLFGGERLTRYEMEYALIDRKITATVYLDFARAIATGQPPEIGGWEGRHAVAVVNAMFESAQLGQPVSVAQVESADPAVSGWQRELDVELGLT</sequence>
<evidence type="ECO:0000256" key="1">
    <source>
        <dbReference type="ARBA" id="ARBA00010928"/>
    </source>
</evidence>
<evidence type="ECO:0000313" key="6">
    <source>
        <dbReference type="EMBL" id="CAA9240202.1"/>
    </source>
</evidence>
<dbReference type="EMBL" id="CADCTC010000095">
    <property type="protein sequence ID" value="CAA9240202.1"/>
    <property type="molecule type" value="Genomic_DNA"/>
</dbReference>
<dbReference type="Gene3D" id="3.30.360.10">
    <property type="entry name" value="Dihydrodipicolinate Reductase, domain 2"/>
    <property type="match status" value="1"/>
</dbReference>
<evidence type="ECO:0000256" key="3">
    <source>
        <dbReference type="SAM" id="MobiDB-lite"/>
    </source>
</evidence>
<dbReference type="InterPro" id="IPR000683">
    <property type="entry name" value="Gfo/Idh/MocA-like_OxRdtase_N"/>
</dbReference>
<dbReference type="Pfam" id="PF02894">
    <property type="entry name" value="GFO_IDH_MocA_C"/>
    <property type="match status" value="1"/>
</dbReference>
<feature type="region of interest" description="Disordered" evidence="3">
    <location>
        <begin position="283"/>
        <end position="305"/>
    </location>
</feature>
<name>A0A6J4I4G4_9CHLR</name>
<accession>A0A6J4I4G4</accession>
<proteinExistence type="inferred from homology"/>
<dbReference type="SUPFAM" id="SSF55347">
    <property type="entry name" value="Glyceraldehyde-3-phosphate dehydrogenase-like, C-terminal domain"/>
    <property type="match status" value="1"/>
</dbReference>
<gene>
    <name evidence="6" type="ORF">AVDCRST_MAG77-1630</name>
</gene>
<reference evidence="6" key="1">
    <citation type="submission" date="2020-02" db="EMBL/GenBank/DDBJ databases">
        <authorList>
            <person name="Meier V. D."/>
        </authorList>
    </citation>
    <scope>NUCLEOTIDE SEQUENCE</scope>
    <source>
        <strain evidence="6">AVDCRST_MAG77</strain>
    </source>
</reference>
<dbReference type="GO" id="GO:0016491">
    <property type="term" value="F:oxidoreductase activity"/>
    <property type="evidence" value="ECO:0007669"/>
    <property type="project" value="UniProtKB-KW"/>
</dbReference>
<keyword evidence="2" id="KW-0560">Oxidoreductase</keyword>
<dbReference type="SUPFAM" id="SSF51735">
    <property type="entry name" value="NAD(P)-binding Rossmann-fold domains"/>
    <property type="match status" value="1"/>
</dbReference>
<dbReference type="AlphaFoldDB" id="A0A6J4I4G4"/>
<dbReference type="InterPro" id="IPR036291">
    <property type="entry name" value="NAD(P)-bd_dom_sf"/>
</dbReference>
<dbReference type="PANTHER" id="PTHR43818">
    <property type="entry name" value="BCDNA.GH03377"/>
    <property type="match status" value="1"/>
</dbReference>
<feature type="domain" description="Gfo/Idh/MocA-like oxidoreductase C-terminal" evidence="5">
    <location>
        <begin position="182"/>
        <end position="403"/>
    </location>
</feature>